<dbReference type="Proteomes" id="UP001057520">
    <property type="component" value="Chromosome"/>
</dbReference>
<gene>
    <name evidence="1" type="ORF">MZV50_06870</name>
</gene>
<keyword evidence="2" id="KW-1185">Reference proteome</keyword>
<organism evidence="1 2">
    <name type="scientific">Caulobacter segnis</name>
    <dbReference type="NCBI Taxonomy" id="88688"/>
    <lineage>
        <taxon>Bacteria</taxon>
        <taxon>Pseudomonadati</taxon>
        <taxon>Pseudomonadota</taxon>
        <taxon>Alphaproteobacteria</taxon>
        <taxon>Caulobacterales</taxon>
        <taxon>Caulobacteraceae</taxon>
        <taxon>Caulobacter</taxon>
    </lineage>
</organism>
<dbReference type="EMBL" id="CP096040">
    <property type="protein sequence ID" value="USQ97259.1"/>
    <property type="molecule type" value="Genomic_DNA"/>
</dbReference>
<reference evidence="1 2" key="1">
    <citation type="submission" date="2022-04" db="EMBL/GenBank/DDBJ databases">
        <title>Genome sequence of soybean root-associated Caulobacter segnis RL271.</title>
        <authorList>
            <person name="Longley R."/>
            <person name="Bonito G."/>
            <person name="Trigodet F."/>
            <person name="Crosson S."/>
            <person name="Fiebig A."/>
        </authorList>
    </citation>
    <scope>NUCLEOTIDE SEQUENCE [LARGE SCALE GENOMIC DNA]</scope>
    <source>
        <strain evidence="1 2">RL271</strain>
    </source>
</reference>
<proteinExistence type="predicted"/>
<accession>A0ABY4ZYI2</accession>
<sequence>MKGPDNRSLRKRQNGAAFFAPIPVAIPAGMTDPDEKLLAAWSGQPTPTIGAGVPTVRAARRRLIELRRDRDVDR</sequence>
<protein>
    <submittedName>
        <fullName evidence="1">Uncharacterized protein</fullName>
    </submittedName>
</protein>
<evidence type="ECO:0000313" key="1">
    <source>
        <dbReference type="EMBL" id="USQ97259.1"/>
    </source>
</evidence>
<evidence type="ECO:0000313" key="2">
    <source>
        <dbReference type="Proteomes" id="UP001057520"/>
    </source>
</evidence>
<name>A0ABY4ZYI2_9CAUL</name>